<accession>A0A3P1V7I2</accession>
<comment type="caution">
    <text evidence="3">The sequence shown here is derived from an EMBL/GenBank/DDBJ whole genome shotgun (WGS) entry which is preliminary data.</text>
</comment>
<dbReference type="SUPFAM" id="SSF46955">
    <property type="entry name" value="Putative DNA-binding domain"/>
    <property type="match status" value="1"/>
</dbReference>
<evidence type="ECO:0000313" key="5">
    <source>
        <dbReference type="Proteomes" id="UP000572528"/>
    </source>
</evidence>
<proteinExistence type="predicted"/>
<organism evidence="3 4">
    <name type="scientific">Actinomyces bowdenii</name>
    <dbReference type="NCBI Taxonomy" id="131109"/>
    <lineage>
        <taxon>Bacteria</taxon>
        <taxon>Bacillati</taxon>
        <taxon>Actinomycetota</taxon>
        <taxon>Actinomycetes</taxon>
        <taxon>Actinomycetales</taxon>
        <taxon>Actinomycetaceae</taxon>
        <taxon>Actinomyces</taxon>
    </lineage>
</organism>
<dbReference type="InterPro" id="IPR036388">
    <property type="entry name" value="WH-like_DNA-bd_sf"/>
</dbReference>
<dbReference type="OrthoDB" id="26212at2"/>
<dbReference type="InterPro" id="IPR010093">
    <property type="entry name" value="SinI_DNA-bd"/>
</dbReference>
<reference evidence="2 5" key="2">
    <citation type="submission" date="2020-07" db="EMBL/GenBank/DDBJ databases">
        <title>MOT database genomes.</title>
        <authorList>
            <person name="Joseph S."/>
            <person name="Aduse-Opoku J."/>
            <person name="Hashim A."/>
            <person name="Wade W."/>
            <person name="Curtis M."/>
        </authorList>
    </citation>
    <scope>NUCLEOTIDE SEQUENCE [LARGE SCALE GENOMIC DNA]</scope>
    <source>
        <strain evidence="2 5">WMus004</strain>
    </source>
</reference>
<dbReference type="EMBL" id="RQZC01000008">
    <property type="protein sequence ID" value="RRD29305.1"/>
    <property type="molecule type" value="Genomic_DNA"/>
</dbReference>
<dbReference type="NCBIfam" id="TIGR01764">
    <property type="entry name" value="excise"/>
    <property type="match status" value="1"/>
</dbReference>
<dbReference type="Pfam" id="PF12728">
    <property type="entry name" value="HTH_17"/>
    <property type="match status" value="1"/>
</dbReference>
<dbReference type="InterPro" id="IPR009061">
    <property type="entry name" value="DNA-bd_dom_put_sf"/>
</dbReference>
<dbReference type="AlphaFoldDB" id="A0A3P1V7I2"/>
<evidence type="ECO:0000259" key="1">
    <source>
        <dbReference type="Pfam" id="PF12728"/>
    </source>
</evidence>
<keyword evidence="4" id="KW-1185">Reference proteome</keyword>
<dbReference type="Proteomes" id="UP000271272">
    <property type="component" value="Unassembled WGS sequence"/>
</dbReference>
<name>A0A3P1V7I2_9ACTO</name>
<reference evidence="3 4" key="1">
    <citation type="submission" date="2018-11" db="EMBL/GenBank/DDBJ databases">
        <title>Genomes From Bacteria Associated with the Canine Oral Cavity: a Test Case for Automated Genome-Based Taxonomic Assignment.</title>
        <authorList>
            <person name="Coil D.A."/>
            <person name="Jospin G."/>
            <person name="Darling A.E."/>
            <person name="Wallis C."/>
            <person name="Davis I.J."/>
            <person name="Harris S."/>
            <person name="Eisen J.A."/>
            <person name="Holcombe L.J."/>
            <person name="O'Flynn C."/>
        </authorList>
    </citation>
    <scope>NUCLEOTIDE SEQUENCE [LARGE SCALE GENOMIC DNA]</scope>
    <source>
        <strain evidence="3 4">OH5050</strain>
    </source>
</reference>
<dbReference type="InterPro" id="IPR041657">
    <property type="entry name" value="HTH_17"/>
</dbReference>
<dbReference type="Gene3D" id="1.10.10.10">
    <property type="entry name" value="Winged helix-like DNA-binding domain superfamily/Winged helix DNA-binding domain"/>
    <property type="match status" value="1"/>
</dbReference>
<dbReference type="EMBL" id="JACBXV010000139">
    <property type="protein sequence ID" value="NYS69739.1"/>
    <property type="molecule type" value="Genomic_DNA"/>
</dbReference>
<protein>
    <submittedName>
        <fullName evidence="3">DNA-binding protein</fullName>
    </submittedName>
    <submittedName>
        <fullName evidence="2">Helix-turn-helix domain-containing protein</fullName>
    </submittedName>
</protein>
<dbReference type="GO" id="GO:0003677">
    <property type="term" value="F:DNA binding"/>
    <property type="evidence" value="ECO:0007669"/>
    <property type="project" value="UniProtKB-KW"/>
</dbReference>
<gene>
    <name evidence="3" type="ORF">EII10_06445</name>
    <name evidence="2" type="ORF">HZZ05_09480</name>
</gene>
<evidence type="ECO:0000313" key="2">
    <source>
        <dbReference type="EMBL" id="NYS69739.1"/>
    </source>
</evidence>
<evidence type="ECO:0000313" key="3">
    <source>
        <dbReference type="EMBL" id="RRD29305.1"/>
    </source>
</evidence>
<dbReference type="Proteomes" id="UP000572528">
    <property type="component" value="Unassembled WGS sequence"/>
</dbReference>
<feature type="domain" description="Helix-turn-helix" evidence="1">
    <location>
        <begin position="72"/>
        <end position="120"/>
    </location>
</feature>
<sequence>MGASTLERIDLAPQTVREIKEVNPASGTSILLRSPDHQEIELPPGVQRMILDALVSIAEHGEVVIGRVPDELTSTVAADMLGVSRPTLLKWSREGLIDSFKVGSHTRFRREDIIRFRTERERERRQAFNELRALDAADDTALLNE</sequence>
<evidence type="ECO:0000313" key="4">
    <source>
        <dbReference type="Proteomes" id="UP000271272"/>
    </source>
</evidence>
<keyword evidence="3" id="KW-0238">DNA-binding</keyword>
<dbReference type="RefSeq" id="WP_124933687.1">
    <property type="nucleotide sequence ID" value="NZ_JACBXV010000139.1"/>
</dbReference>